<keyword evidence="1" id="KW-0732">Signal</keyword>
<feature type="signal peptide" evidence="1">
    <location>
        <begin position="1"/>
        <end position="22"/>
    </location>
</feature>
<evidence type="ECO:0000313" key="2">
    <source>
        <dbReference type="EMBL" id="KAJ3659178.1"/>
    </source>
</evidence>
<protein>
    <submittedName>
        <fullName evidence="2">Uncharacterized protein</fullName>
    </submittedName>
</protein>
<dbReference type="AlphaFoldDB" id="A0AA38IPJ6"/>
<name>A0AA38IPJ6_9CUCU</name>
<evidence type="ECO:0000256" key="1">
    <source>
        <dbReference type="SAM" id="SignalP"/>
    </source>
</evidence>
<accession>A0AA38IPJ6</accession>
<feature type="chain" id="PRO_5041283734" evidence="1">
    <location>
        <begin position="23"/>
        <end position="162"/>
    </location>
</feature>
<proteinExistence type="predicted"/>
<keyword evidence="3" id="KW-1185">Reference proteome</keyword>
<organism evidence="2 3">
    <name type="scientific">Zophobas morio</name>
    <dbReference type="NCBI Taxonomy" id="2755281"/>
    <lineage>
        <taxon>Eukaryota</taxon>
        <taxon>Metazoa</taxon>
        <taxon>Ecdysozoa</taxon>
        <taxon>Arthropoda</taxon>
        <taxon>Hexapoda</taxon>
        <taxon>Insecta</taxon>
        <taxon>Pterygota</taxon>
        <taxon>Neoptera</taxon>
        <taxon>Endopterygota</taxon>
        <taxon>Coleoptera</taxon>
        <taxon>Polyphaga</taxon>
        <taxon>Cucujiformia</taxon>
        <taxon>Tenebrionidae</taxon>
        <taxon>Zophobas</taxon>
    </lineage>
</organism>
<sequence>MQNRLLIRSLLLLLITTCLVLALQSTETARANKLISSQQISRDKRLIFKKKPGFFRTLFSVVFEQWNDTKHTFRNVSRLINDNFAPESAPVMQTTTASSDPNATTTEAPFKLTRTEFNKLLNRNLRGLIRLTNIELQDALKVSEQNYAAFKRNASLEISKFL</sequence>
<gene>
    <name evidence="2" type="ORF">Zmor_010881</name>
</gene>
<comment type="caution">
    <text evidence="2">The sequence shown here is derived from an EMBL/GenBank/DDBJ whole genome shotgun (WGS) entry which is preliminary data.</text>
</comment>
<evidence type="ECO:0000313" key="3">
    <source>
        <dbReference type="Proteomes" id="UP001168821"/>
    </source>
</evidence>
<dbReference type="EMBL" id="JALNTZ010000003">
    <property type="protein sequence ID" value="KAJ3659178.1"/>
    <property type="molecule type" value="Genomic_DNA"/>
</dbReference>
<reference evidence="2" key="1">
    <citation type="journal article" date="2023" name="G3 (Bethesda)">
        <title>Whole genome assemblies of Zophobas morio and Tenebrio molitor.</title>
        <authorList>
            <person name="Kaur S."/>
            <person name="Stinson S.A."/>
            <person name="diCenzo G.C."/>
        </authorList>
    </citation>
    <scope>NUCLEOTIDE SEQUENCE</scope>
    <source>
        <strain evidence="2">QUZm001</strain>
    </source>
</reference>
<dbReference type="Proteomes" id="UP001168821">
    <property type="component" value="Unassembled WGS sequence"/>
</dbReference>